<dbReference type="Proteomes" id="UP000006420">
    <property type="component" value="Unassembled WGS sequence"/>
</dbReference>
<comment type="caution">
    <text evidence="1">The sequence shown here is derived from an EMBL/GenBank/DDBJ whole genome shotgun (WGS) entry which is preliminary data.</text>
</comment>
<dbReference type="AlphaFoldDB" id="F8X546"/>
<reference evidence="1 2" key="1">
    <citation type="submission" date="2011-04" db="EMBL/GenBank/DDBJ databases">
        <title>The Genome Sequence of Dysgonomonas mossii DSM 22836.</title>
        <authorList>
            <consortium name="The Broad Institute Genome Sequencing Platform"/>
            <person name="Earl A."/>
            <person name="Ward D."/>
            <person name="Feldgarden M."/>
            <person name="Gevers D."/>
            <person name="Pudlo N."/>
            <person name="Martens E."/>
            <person name="Allen-Vercoe E."/>
            <person name="Young S.K."/>
            <person name="Zeng Q."/>
            <person name="Gargeya S."/>
            <person name="Fitzgerald M."/>
            <person name="Haas B."/>
            <person name="Abouelleil A."/>
            <person name="Alvarado L."/>
            <person name="Arachchi H.M."/>
            <person name="Berlin A."/>
            <person name="Brown A."/>
            <person name="Chapman S.B."/>
            <person name="Chen Z."/>
            <person name="Dunbar C."/>
            <person name="Freedman E."/>
            <person name="Gearin G."/>
            <person name="Gellesch M."/>
            <person name="Goldberg J."/>
            <person name="Griggs A."/>
            <person name="Gujja S."/>
            <person name="Heiman D."/>
            <person name="Howarth C."/>
            <person name="Larson L."/>
            <person name="Lui A."/>
            <person name="MacDonald P.J.P."/>
            <person name="Mehta T."/>
            <person name="Montmayeur A."/>
            <person name="Murphy C."/>
            <person name="Neiman D."/>
            <person name="Pearson M."/>
            <person name="Priest M."/>
            <person name="Roberts A."/>
            <person name="Saif S."/>
            <person name="Shea T."/>
            <person name="Shenoy N."/>
            <person name="Sisk P."/>
            <person name="Stolte C."/>
            <person name="Sykes S."/>
            <person name="Yandava C."/>
            <person name="Wortman J."/>
            <person name="Nusbaum C."/>
            <person name="Birren B."/>
        </authorList>
    </citation>
    <scope>NUCLEOTIDE SEQUENCE [LARGE SCALE GENOMIC DNA]</scope>
    <source>
        <strain evidence="1 2">DSM 22836</strain>
    </source>
</reference>
<sequence length="69" mass="8058">MEFKGTKAKKVILEELEEQGHPERVEDVIFWALEYYCEHNKGTHGSAIAYYIKERILEEEALGKEADDE</sequence>
<dbReference type="STRING" id="742767.HMPREF9456_03355"/>
<dbReference type="GeneID" id="78083947"/>
<dbReference type="OrthoDB" id="1453907at2"/>
<gene>
    <name evidence="1" type="ORF">HMPREF9456_03355</name>
</gene>
<dbReference type="RefSeq" id="WP_006844722.1">
    <property type="nucleotide sequence ID" value="NZ_AQWJ01000016.1"/>
</dbReference>
<proteinExistence type="predicted"/>
<accession>F8X546</accession>
<protein>
    <submittedName>
        <fullName evidence="1">Uncharacterized protein</fullName>
    </submittedName>
</protein>
<keyword evidence="2" id="KW-1185">Reference proteome</keyword>
<evidence type="ECO:0000313" key="2">
    <source>
        <dbReference type="Proteomes" id="UP000006420"/>
    </source>
</evidence>
<dbReference type="eggNOG" id="ENOG502ZSA5">
    <property type="taxonomic scope" value="Bacteria"/>
</dbReference>
<evidence type="ECO:0000313" key="1">
    <source>
        <dbReference type="EMBL" id="EGK04744.1"/>
    </source>
</evidence>
<dbReference type="EMBL" id="ADLW01000021">
    <property type="protein sequence ID" value="EGK04744.1"/>
    <property type="molecule type" value="Genomic_DNA"/>
</dbReference>
<dbReference type="HOGENOM" id="CLU_2769244_0_0_10"/>
<name>F8X546_9BACT</name>
<organism evidence="1 2">
    <name type="scientific">Dysgonomonas mossii DSM 22836</name>
    <dbReference type="NCBI Taxonomy" id="742767"/>
    <lineage>
        <taxon>Bacteria</taxon>
        <taxon>Pseudomonadati</taxon>
        <taxon>Bacteroidota</taxon>
        <taxon>Bacteroidia</taxon>
        <taxon>Bacteroidales</taxon>
        <taxon>Dysgonomonadaceae</taxon>
        <taxon>Dysgonomonas</taxon>
    </lineage>
</organism>